<sequence length="37" mass="4354">MKTTDLTECVNSTSQAHINTRQMTETQKDRERNLEEN</sequence>
<proteinExistence type="predicted"/>
<reference evidence="2" key="1">
    <citation type="submission" date="2018-02" db="EMBL/GenBank/DDBJ databases">
        <title>Rhizophora mucronata_Transcriptome.</title>
        <authorList>
            <person name="Meera S.P."/>
            <person name="Sreeshan A."/>
            <person name="Augustine A."/>
        </authorList>
    </citation>
    <scope>NUCLEOTIDE SEQUENCE</scope>
    <source>
        <tissue evidence="2">Leaf</tissue>
    </source>
</reference>
<accession>A0A2P2IY05</accession>
<evidence type="ECO:0000256" key="1">
    <source>
        <dbReference type="SAM" id="MobiDB-lite"/>
    </source>
</evidence>
<organism evidence="2">
    <name type="scientific">Rhizophora mucronata</name>
    <name type="common">Asiatic mangrove</name>
    <dbReference type="NCBI Taxonomy" id="61149"/>
    <lineage>
        <taxon>Eukaryota</taxon>
        <taxon>Viridiplantae</taxon>
        <taxon>Streptophyta</taxon>
        <taxon>Embryophyta</taxon>
        <taxon>Tracheophyta</taxon>
        <taxon>Spermatophyta</taxon>
        <taxon>Magnoliopsida</taxon>
        <taxon>eudicotyledons</taxon>
        <taxon>Gunneridae</taxon>
        <taxon>Pentapetalae</taxon>
        <taxon>rosids</taxon>
        <taxon>fabids</taxon>
        <taxon>Malpighiales</taxon>
        <taxon>Rhizophoraceae</taxon>
        <taxon>Rhizophora</taxon>
    </lineage>
</organism>
<protein>
    <submittedName>
        <fullName evidence="2">Uncharacterized protein</fullName>
    </submittedName>
</protein>
<feature type="region of interest" description="Disordered" evidence="1">
    <location>
        <begin position="1"/>
        <end position="37"/>
    </location>
</feature>
<evidence type="ECO:0000313" key="2">
    <source>
        <dbReference type="EMBL" id="MBW86100.1"/>
    </source>
</evidence>
<name>A0A2P2IY05_RHIMU</name>
<dbReference type="AlphaFoldDB" id="A0A2P2IY05"/>
<dbReference type="EMBL" id="GGEC01005617">
    <property type="protein sequence ID" value="MBW86100.1"/>
    <property type="molecule type" value="Transcribed_RNA"/>
</dbReference>
<feature type="compositionally biased region" description="Basic and acidic residues" evidence="1">
    <location>
        <begin position="26"/>
        <end position="37"/>
    </location>
</feature>
<feature type="compositionally biased region" description="Polar residues" evidence="1">
    <location>
        <begin position="1"/>
        <end position="25"/>
    </location>
</feature>